<gene>
    <name evidence="10" type="primary">holA</name>
    <name evidence="10" type="ORF">ET524_00685</name>
</gene>
<keyword evidence="4 10" id="KW-0548">Nucleotidyltransferase</keyword>
<evidence type="ECO:0000256" key="2">
    <source>
        <dbReference type="ARBA" id="ARBA00017703"/>
    </source>
</evidence>
<dbReference type="EC" id="2.7.7.7" evidence="1"/>
<dbReference type="AlphaFoldDB" id="A0A4Q2JZ00"/>
<comment type="catalytic activity">
    <reaction evidence="8">
        <text>DNA(n) + a 2'-deoxyribonucleoside 5'-triphosphate = DNA(n+1) + diphosphate</text>
        <dbReference type="Rhea" id="RHEA:22508"/>
        <dbReference type="Rhea" id="RHEA-COMP:17339"/>
        <dbReference type="Rhea" id="RHEA-COMP:17340"/>
        <dbReference type="ChEBI" id="CHEBI:33019"/>
        <dbReference type="ChEBI" id="CHEBI:61560"/>
        <dbReference type="ChEBI" id="CHEBI:173112"/>
        <dbReference type="EC" id="2.7.7.7"/>
    </reaction>
</comment>
<dbReference type="GO" id="GO:0006261">
    <property type="term" value="P:DNA-templated DNA replication"/>
    <property type="evidence" value="ECO:0007669"/>
    <property type="project" value="TreeGrafter"/>
</dbReference>
<keyword evidence="5" id="KW-0235">DNA replication</keyword>
<reference evidence="10 11" key="1">
    <citation type="submission" date="2019-01" db="EMBL/GenBank/DDBJ databases">
        <title>Senegalimassilia sp. nov. KGMB04484 isolated human feces.</title>
        <authorList>
            <person name="Han K.-I."/>
            <person name="Kim J.-S."/>
            <person name="Lee K.C."/>
            <person name="Suh M.K."/>
            <person name="Eom M.K."/>
            <person name="Lee J.H."/>
            <person name="Park S.-H."/>
            <person name="Kang S.W."/>
            <person name="Park J.-E."/>
            <person name="Oh B.S."/>
            <person name="Yu S.Y."/>
            <person name="Choi S.-H."/>
            <person name="Lee D.H."/>
            <person name="Yoon H."/>
            <person name="Kim B.-Y."/>
            <person name="Lee J.H."/>
            <person name="Lee J.-S."/>
        </authorList>
    </citation>
    <scope>NUCLEOTIDE SEQUENCE [LARGE SCALE GENOMIC DNA]</scope>
    <source>
        <strain evidence="10 11">KGMB04484</strain>
    </source>
</reference>
<dbReference type="Pfam" id="PF06144">
    <property type="entry name" value="DNA_pol3_delta"/>
    <property type="match status" value="1"/>
</dbReference>
<dbReference type="OrthoDB" id="5243879at2"/>
<dbReference type="Gene3D" id="1.10.8.60">
    <property type="match status" value="1"/>
</dbReference>
<dbReference type="PANTHER" id="PTHR34388:SF1">
    <property type="entry name" value="DNA POLYMERASE III SUBUNIT DELTA"/>
    <property type="match status" value="1"/>
</dbReference>
<evidence type="ECO:0000256" key="6">
    <source>
        <dbReference type="ARBA" id="ARBA00022932"/>
    </source>
</evidence>
<comment type="similarity">
    <text evidence="7">Belongs to the DNA polymerase HolA subunit family.</text>
</comment>
<protein>
    <recommendedName>
        <fullName evidence="2">DNA polymerase III subunit delta</fullName>
        <ecNumber evidence="1">2.7.7.7</ecNumber>
    </recommendedName>
</protein>
<comment type="caution">
    <text evidence="10">The sequence shown here is derived from an EMBL/GenBank/DDBJ whole genome shotgun (WGS) entry which is preliminary data.</text>
</comment>
<evidence type="ECO:0000256" key="8">
    <source>
        <dbReference type="ARBA" id="ARBA00049244"/>
    </source>
</evidence>
<dbReference type="GO" id="GO:0003677">
    <property type="term" value="F:DNA binding"/>
    <property type="evidence" value="ECO:0007669"/>
    <property type="project" value="InterPro"/>
</dbReference>
<dbReference type="InterPro" id="IPR008921">
    <property type="entry name" value="DNA_pol3_clamp-load_cplx_C"/>
</dbReference>
<dbReference type="EMBL" id="SDPW01000001">
    <property type="protein sequence ID" value="RXZ53180.1"/>
    <property type="molecule type" value="Genomic_DNA"/>
</dbReference>
<dbReference type="SUPFAM" id="SSF48019">
    <property type="entry name" value="post-AAA+ oligomerization domain-like"/>
    <property type="match status" value="1"/>
</dbReference>
<sequence>MTDTKHTGAALLPVYLVNGEDALKRDAVMKRLRERLSKMGDLSFNSDVFEGAEFTGDDVVNACNTIPFASDVRLVEVRGVDNLKKADSEPIVAYLDAPCESTVLALVAEKLAKNTRLYKAVAKHGKTAVIDCAPPKARDLPKLVRSMAVGHGVTFSEGAAATLVSLVGEDTVHLDAEIKKIVLAHTGTAAVGEQEVLQLVSRTAEAKPWDFVNAFAARDTARCLLLLQRMRSVSPHALMPMCTARLRELICAKSMAARGNTTPRALAAALTDYAKIANEKARPKQDWQVKDHVSCARRFTADELRAALISARNTEQAMKSGADPDAAFREWVVGITAKRR</sequence>
<dbReference type="RefSeq" id="WP_129422911.1">
    <property type="nucleotide sequence ID" value="NZ_SDPW01000001.1"/>
</dbReference>
<feature type="domain" description="DNA polymerase III delta N-terminal" evidence="9">
    <location>
        <begin position="15"/>
        <end position="125"/>
    </location>
</feature>
<evidence type="ECO:0000256" key="3">
    <source>
        <dbReference type="ARBA" id="ARBA00022679"/>
    </source>
</evidence>
<accession>A0A4Q2JZ00</accession>
<evidence type="ECO:0000256" key="1">
    <source>
        <dbReference type="ARBA" id="ARBA00012417"/>
    </source>
</evidence>
<dbReference type="GO" id="GO:0009360">
    <property type="term" value="C:DNA polymerase III complex"/>
    <property type="evidence" value="ECO:0007669"/>
    <property type="project" value="InterPro"/>
</dbReference>
<keyword evidence="3 10" id="KW-0808">Transferase</keyword>
<dbReference type="InterPro" id="IPR010372">
    <property type="entry name" value="DNA_pol3_delta_N"/>
</dbReference>
<dbReference type="InterPro" id="IPR027417">
    <property type="entry name" value="P-loop_NTPase"/>
</dbReference>
<keyword evidence="11" id="KW-1185">Reference proteome</keyword>
<evidence type="ECO:0000256" key="7">
    <source>
        <dbReference type="ARBA" id="ARBA00034754"/>
    </source>
</evidence>
<evidence type="ECO:0000313" key="11">
    <source>
        <dbReference type="Proteomes" id="UP000293345"/>
    </source>
</evidence>
<dbReference type="PANTHER" id="PTHR34388">
    <property type="entry name" value="DNA POLYMERASE III SUBUNIT DELTA"/>
    <property type="match status" value="1"/>
</dbReference>
<evidence type="ECO:0000256" key="4">
    <source>
        <dbReference type="ARBA" id="ARBA00022695"/>
    </source>
</evidence>
<dbReference type="Gene3D" id="3.40.50.300">
    <property type="entry name" value="P-loop containing nucleotide triphosphate hydrolases"/>
    <property type="match status" value="1"/>
</dbReference>
<proteinExistence type="inferred from homology"/>
<dbReference type="SUPFAM" id="SSF52540">
    <property type="entry name" value="P-loop containing nucleoside triphosphate hydrolases"/>
    <property type="match status" value="1"/>
</dbReference>
<keyword evidence="6" id="KW-0239">DNA-directed DNA polymerase</keyword>
<name>A0A4Q2JZ00_9ACTN</name>
<evidence type="ECO:0000256" key="5">
    <source>
        <dbReference type="ARBA" id="ARBA00022705"/>
    </source>
</evidence>
<dbReference type="GO" id="GO:0003887">
    <property type="term" value="F:DNA-directed DNA polymerase activity"/>
    <property type="evidence" value="ECO:0007669"/>
    <property type="project" value="UniProtKB-KW"/>
</dbReference>
<organism evidence="10 11">
    <name type="scientific">Senegalimassilia faecalis</name>
    <dbReference type="NCBI Taxonomy" id="2509433"/>
    <lineage>
        <taxon>Bacteria</taxon>
        <taxon>Bacillati</taxon>
        <taxon>Actinomycetota</taxon>
        <taxon>Coriobacteriia</taxon>
        <taxon>Coriobacteriales</taxon>
        <taxon>Coriobacteriaceae</taxon>
        <taxon>Senegalimassilia</taxon>
    </lineage>
</organism>
<evidence type="ECO:0000313" key="10">
    <source>
        <dbReference type="EMBL" id="RXZ53180.1"/>
    </source>
</evidence>
<dbReference type="InterPro" id="IPR005790">
    <property type="entry name" value="DNA_polIII_delta"/>
</dbReference>
<dbReference type="NCBIfam" id="TIGR01128">
    <property type="entry name" value="holA"/>
    <property type="match status" value="1"/>
</dbReference>
<dbReference type="Gene3D" id="1.20.272.10">
    <property type="match status" value="1"/>
</dbReference>
<dbReference type="Proteomes" id="UP000293345">
    <property type="component" value="Unassembled WGS sequence"/>
</dbReference>
<evidence type="ECO:0000259" key="9">
    <source>
        <dbReference type="Pfam" id="PF06144"/>
    </source>
</evidence>